<protein>
    <submittedName>
        <fullName evidence="3">Uncharacterized protein</fullName>
    </submittedName>
</protein>
<dbReference type="Proteomes" id="UP000019364">
    <property type="component" value="Unassembled WGS sequence"/>
</dbReference>
<keyword evidence="4" id="KW-1185">Reference proteome</keyword>
<comment type="caution">
    <text evidence="3">The sequence shown here is derived from an EMBL/GenBank/DDBJ whole genome shotgun (WGS) entry which is preliminary data.</text>
</comment>
<proteinExistence type="predicted"/>
<evidence type="ECO:0000313" key="4">
    <source>
        <dbReference type="Proteomes" id="UP000019364"/>
    </source>
</evidence>
<feature type="region of interest" description="Disordered" evidence="1">
    <location>
        <begin position="32"/>
        <end position="69"/>
    </location>
</feature>
<evidence type="ECO:0000313" key="3">
    <source>
        <dbReference type="EMBL" id="GAF07944.1"/>
    </source>
</evidence>
<feature type="transmembrane region" description="Helical" evidence="2">
    <location>
        <begin position="70"/>
        <end position="89"/>
    </location>
</feature>
<evidence type="ECO:0000256" key="1">
    <source>
        <dbReference type="SAM" id="MobiDB-lite"/>
    </source>
</evidence>
<reference evidence="3 4" key="1">
    <citation type="journal article" date="2014" name="Genome Announc.">
        <title>Draft Genome Sequence of Paenibacillus pini JCM 16418T, Isolated from the Rhizosphere of Pine Tree.</title>
        <authorList>
            <person name="Yuki M."/>
            <person name="Oshima K."/>
            <person name="Suda W."/>
            <person name="Oshida Y."/>
            <person name="Kitamura K."/>
            <person name="Iida Y."/>
            <person name="Hattori M."/>
            <person name="Ohkuma M."/>
        </authorList>
    </citation>
    <scope>NUCLEOTIDE SEQUENCE [LARGE SCALE GENOMIC DNA]</scope>
    <source>
        <strain evidence="3 4">JCM 16418</strain>
    </source>
</reference>
<feature type="compositionally biased region" description="Low complexity" evidence="1">
    <location>
        <begin position="54"/>
        <end position="67"/>
    </location>
</feature>
<evidence type="ECO:0000256" key="2">
    <source>
        <dbReference type="SAM" id="Phobius"/>
    </source>
</evidence>
<name>W7YZX6_9BACL</name>
<keyword evidence="2" id="KW-0472">Membrane</keyword>
<accession>W7YZX6</accession>
<organism evidence="3 4">
    <name type="scientific">Paenibacillus pini JCM 16418</name>
    <dbReference type="NCBI Taxonomy" id="1236976"/>
    <lineage>
        <taxon>Bacteria</taxon>
        <taxon>Bacillati</taxon>
        <taxon>Bacillota</taxon>
        <taxon>Bacilli</taxon>
        <taxon>Bacillales</taxon>
        <taxon>Paenibacillaceae</taxon>
        <taxon>Paenibacillus</taxon>
    </lineage>
</organism>
<keyword evidence="2" id="KW-0812">Transmembrane</keyword>
<feature type="compositionally biased region" description="Basic residues" evidence="1">
    <location>
        <begin position="42"/>
        <end position="53"/>
    </location>
</feature>
<gene>
    <name evidence="3" type="ORF">JCM16418_1978</name>
</gene>
<sequence length="90" mass="9533">MVRVCCHDGRSFFGILTDCRDGCIILDGKREPQKGHAQITKKQTKAGKKRRSSSTKTQSTSTTPALSGFGGGYASGLALGLTSVALLFLI</sequence>
<keyword evidence="2" id="KW-1133">Transmembrane helix</keyword>
<dbReference type="EMBL" id="BAVZ01000005">
    <property type="protein sequence ID" value="GAF07944.1"/>
    <property type="molecule type" value="Genomic_DNA"/>
</dbReference>
<dbReference type="AlphaFoldDB" id="W7YZX6"/>